<keyword evidence="3" id="KW-0520">NAD</keyword>
<dbReference type="SUPFAM" id="SSF52467">
    <property type="entry name" value="DHS-like NAD/FAD-binding domain"/>
    <property type="match status" value="1"/>
</dbReference>
<feature type="binding site" evidence="4">
    <location>
        <position position="125"/>
    </location>
    <ligand>
        <name>Zn(2+)</name>
        <dbReference type="ChEBI" id="CHEBI:29105"/>
    </ligand>
</feature>
<sequence>FRGPNGVWTRNPRAERTSILADYLADPRVRAQAWRNRLTSPVWAARPNRGHRALLEPERQGRLRALLTQNVDGLHQQAGSSPAVVVELHGSLRGVRCRGCGAGGPMTAVLDRVRAGEVDPRCTDCGGILTSTTVSFGERLDPDVVRRARDAALDCDVLLAVGSTLTVKPAAALVPLAKRSGAAIVIVNGEATPYDAVADAVVRGSISDLLPRLLATAA</sequence>
<evidence type="ECO:0000259" key="5">
    <source>
        <dbReference type="PROSITE" id="PS50305"/>
    </source>
</evidence>
<dbReference type="InterPro" id="IPR003000">
    <property type="entry name" value="Sirtuin"/>
</dbReference>
<dbReference type="InterPro" id="IPR050134">
    <property type="entry name" value="NAD-dep_sirtuin_deacylases"/>
</dbReference>
<feature type="domain" description="Deacetylase sirtuin-type" evidence="5">
    <location>
        <begin position="1"/>
        <end position="218"/>
    </location>
</feature>
<evidence type="ECO:0000256" key="1">
    <source>
        <dbReference type="ARBA" id="ARBA00012928"/>
    </source>
</evidence>
<evidence type="ECO:0000256" key="4">
    <source>
        <dbReference type="PROSITE-ProRule" id="PRU00236"/>
    </source>
</evidence>
<dbReference type="PROSITE" id="PS50305">
    <property type="entry name" value="SIRTUIN"/>
    <property type="match status" value="1"/>
</dbReference>
<feature type="binding site" evidence="4">
    <location>
        <position position="97"/>
    </location>
    <ligand>
        <name>Zn(2+)</name>
        <dbReference type="ChEBI" id="CHEBI:29105"/>
    </ligand>
</feature>
<dbReference type="InterPro" id="IPR026590">
    <property type="entry name" value="Ssirtuin_cat_dom"/>
</dbReference>
<comment type="caution">
    <text evidence="6">The sequence shown here is derived from an EMBL/GenBank/DDBJ whole genome shotgun (WGS) entry which is preliminary data.</text>
</comment>
<keyword evidence="7" id="KW-1185">Reference proteome</keyword>
<protein>
    <recommendedName>
        <fullName evidence="1">protein acetyllysine N-acetyltransferase</fullName>
        <ecNumber evidence="1">2.3.1.286</ecNumber>
    </recommendedName>
</protein>
<evidence type="ECO:0000313" key="7">
    <source>
        <dbReference type="Proteomes" id="UP000437736"/>
    </source>
</evidence>
<gene>
    <name evidence="6" type="ORF">GHK86_01270</name>
</gene>
<dbReference type="Gene3D" id="3.40.50.1220">
    <property type="entry name" value="TPP-binding domain"/>
    <property type="match status" value="1"/>
</dbReference>
<feature type="binding site" evidence="4">
    <location>
        <position position="122"/>
    </location>
    <ligand>
        <name>Zn(2+)</name>
        <dbReference type="ChEBI" id="CHEBI:29105"/>
    </ligand>
</feature>
<evidence type="ECO:0000313" key="6">
    <source>
        <dbReference type="EMBL" id="MST31362.1"/>
    </source>
</evidence>
<dbReference type="PANTHER" id="PTHR11085:SF4">
    <property type="entry name" value="NAD-DEPENDENT PROTEIN DEACYLASE"/>
    <property type="match status" value="1"/>
</dbReference>
<feature type="non-terminal residue" evidence="6">
    <location>
        <position position="1"/>
    </location>
</feature>
<name>A0ABW9QPW0_9ACTN</name>
<feature type="binding site" evidence="4">
    <location>
        <position position="100"/>
    </location>
    <ligand>
        <name>Zn(2+)</name>
        <dbReference type="ChEBI" id="CHEBI:29105"/>
    </ligand>
</feature>
<accession>A0ABW9QPW0</accession>
<dbReference type="InterPro" id="IPR029035">
    <property type="entry name" value="DHS-like_NAD/FAD-binding_dom"/>
</dbReference>
<dbReference type="Gene3D" id="3.30.1600.10">
    <property type="entry name" value="SIR2/SIRT2 'Small Domain"/>
    <property type="match status" value="1"/>
</dbReference>
<evidence type="ECO:0000256" key="2">
    <source>
        <dbReference type="ARBA" id="ARBA00022679"/>
    </source>
</evidence>
<dbReference type="InterPro" id="IPR026591">
    <property type="entry name" value="Sirtuin_cat_small_dom_sf"/>
</dbReference>
<evidence type="ECO:0000256" key="3">
    <source>
        <dbReference type="ARBA" id="ARBA00023027"/>
    </source>
</evidence>
<feature type="active site" description="Proton acceptor" evidence="4">
    <location>
        <position position="89"/>
    </location>
</feature>
<dbReference type="Pfam" id="PF02146">
    <property type="entry name" value="SIR2"/>
    <property type="match status" value="1"/>
</dbReference>
<reference evidence="6 7" key="1">
    <citation type="submission" date="2019-11" db="EMBL/GenBank/DDBJ databases">
        <title>Acidiferrimicrobium australis gen. nov., sp. nov., an acidophilic and obligately heterotrophic, member of the Actinobacteria that catalyses dissimilatory oxido- reduction of iron isolated from metal-rich acidic water in Chile.</title>
        <authorList>
            <person name="Gonzalez D."/>
            <person name="Huber K."/>
            <person name="Hedrich S."/>
            <person name="Rojas-Villalobos C."/>
            <person name="Quatrini R."/>
            <person name="Dinamarca M.A."/>
            <person name="Schwarz A."/>
            <person name="Canales C."/>
            <person name="Nancucheo I."/>
        </authorList>
    </citation>
    <scope>NUCLEOTIDE SEQUENCE [LARGE SCALE GENOMIC DNA]</scope>
    <source>
        <strain evidence="6 7">USS-CCA1</strain>
    </source>
</reference>
<keyword evidence="4" id="KW-0862">Zinc</keyword>
<proteinExistence type="predicted"/>
<dbReference type="PANTHER" id="PTHR11085">
    <property type="entry name" value="NAD-DEPENDENT PROTEIN DEACYLASE SIRTUIN-5, MITOCHONDRIAL-RELATED"/>
    <property type="match status" value="1"/>
</dbReference>
<dbReference type="Proteomes" id="UP000437736">
    <property type="component" value="Unassembled WGS sequence"/>
</dbReference>
<organism evidence="6 7">
    <name type="scientific">Acidiferrimicrobium australe</name>
    <dbReference type="NCBI Taxonomy" id="2664430"/>
    <lineage>
        <taxon>Bacteria</taxon>
        <taxon>Bacillati</taxon>
        <taxon>Actinomycetota</taxon>
        <taxon>Acidimicrobiia</taxon>
        <taxon>Acidimicrobiales</taxon>
        <taxon>Acidimicrobiaceae</taxon>
        <taxon>Acidiferrimicrobium</taxon>
    </lineage>
</organism>
<dbReference type="EC" id="2.3.1.286" evidence="1"/>
<dbReference type="EMBL" id="WJHE01000046">
    <property type="protein sequence ID" value="MST31362.1"/>
    <property type="molecule type" value="Genomic_DNA"/>
</dbReference>
<keyword evidence="4" id="KW-0479">Metal-binding</keyword>
<keyword evidence="2" id="KW-0808">Transferase</keyword>